<keyword evidence="6" id="KW-1185">Reference proteome</keyword>
<dbReference type="Gene3D" id="1.10.1200.10">
    <property type="entry name" value="ACP-like"/>
    <property type="match status" value="1"/>
</dbReference>
<dbReference type="SUPFAM" id="SSF56801">
    <property type="entry name" value="Acetyl-CoA synthetase-like"/>
    <property type="match status" value="1"/>
</dbReference>
<dbReference type="InterPro" id="IPR000873">
    <property type="entry name" value="AMP-dep_synth/lig_dom"/>
</dbReference>
<dbReference type="SMART" id="SM00823">
    <property type="entry name" value="PKS_PP"/>
    <property type="match status" value="1"/>
</dbReference>
<gene>
    <name evidence="5" type="ORF">B1813_00615</name>
</gene>
<dbReference type="InterPro" id="IPR020806">
    <property type="entry name" value="PKS_PP-bd"/>
</dbReference>
<dbReference type="PANTHER" id="PTHR24096">
    <property type="entry name" value="LONG-CHAIN-FATTY-ACID--COA LIGASE"/>
    <property type="match status" value="1"/>
</dbReference>
<dbReference type="EMBL" id="MWIH01000002">
    <property type="protein sequence ID" value="OQO94650.1"/>
    <property type="molecule type" value="Genomic_DNA"/>
</dbReference>
<dbReference type="GO" id="GO:0031957">
    <property type="term" value="F:very long-chain fatty acid-CoA ligase activity"/>
    <property type="evidence" value="ECO:0007669"/>
    <property type="project" value="TreeGrafter"/>
</dbReference>
<accession>A0A1V9AC44</accession>
<feature type="domain" description="Carrier" evidence="4">
    <location>
        <begin position="942"/>
        <end position="1017"/>
    </location>
</feature>
<dbReference type="SMART" id="SM00822">
    <property type="entry name" value="PKS_KR"/>
    <property type="match status" value="1"/>
</dbReference>
<dbReference type="SUPFAM" id="SSF51735">
    <property type="entry name" value="NAD(P)-binding Rossmann-fold domains"/>
    <property type="match status" value="1"/>
</dbReference>
<feature type="compositionally biased region" description="Low complexity" evidence="3">
    <location>
        <begin position="923"/>
        <end position="933"/>
    </location>
</feature>
<dbReference type="Gene3D" id="3.40.50.720">
    <property type="entry name" value="NAD(P)-binding Rossmann-like Domain"/>
    <property type="match status" value="1"/>
</dbReference>
<protein>
    <recommendedName>
        <fullName evidence="4">Carrier domain-containing protein</fullName>
    </recommendedName>
</protein>
<dbReference type="AlphaFoldDB" id="A0A1V9AC44"/>
<keyword evidence="2" id="KW-0597">Phosphoprotein</keyword>
<proteinExistence type="predicted"/>
<dbReference type="Gene3D" id="3.40.50.12780">
    <property type="entry name" value="N-terminal domain of ligase-like"/>
    <property type="match status" value="1"/>
</dbReference>
<dbReference type="GO" id="GO:0031177">
    <property type="term" value="F:phosphopantetheine binding"/>
    <property type="evidence" value="ECO:0007669"/>
    <property type="project" value="InterPro"/>
</dbReference>
<organism evidence="5 6">
    <name type="scientific">Saccharomonospora piscinae</name>
    <dbReference type="NCBI Taxonomy" id="687388"/>
    <lineage>
        <taxon>Bacteria</taxon>
        <taxon>Bacillati</taxon>
        <taxon>Actinomycetota</taxon>
        <taxon>Actinomycetes</taxon>
        <taxon>Pseudonocardiales</taxon>
        <taxon>Pseudonocardiaceae</taxon>
        <taxon>Saccharomonospora</taxon>
    </lineage>
</organism>
<dbReference type="InterPro" id="IPR036291">
    <property type="entry name" value="NAD(P)-bd_dom_sf"/>
</dbReference>
<dbReference type="GO" id="GO:0006633">
    <property type="term" value="P:fatty acid biosynthetic process"/>
    <property type="evidence" value="ECO:0007669"/>
    <property type="project" value="TreeGrafter"/>
</dbReference>
<dbReference type="PANTHER" id="PTHR24096:SF267">
    <property type="entry name" value="MALONATE--COA LIGASE ACSF3, MITOCHONDRIAL"/>
    <property type="match status" value="1"/>
</dbReference>
<dbReference type="InterPro" id="IPR036736">
    <property type="entry name" value="ACP-like_sf"/>
</dbReference>
<sequence length="1022" mass="108128">MRTEHRVLAALSGQPLSALRTPTTPASLSGVLDRAAEGSADVTTVDSGGSWRRESWHGFRDRVRRIADDIRERGVEVGSIAVVAATEPSQILALFWGSVVAGIEPLLVPAELLDGRDDSGAWLAALAEHAPIRALVHAEGTRFRVVSEAVKAAETAEWGITPVPLDLDRATGGPGPAGGACDSPDSRVHFMTSGSTGTPKVVPQRHRGIIDMALGAVAVNGLDSTTVGFNWMPLSHVGGILMAHVRDAVLAAEHISVAPERILADPREWFRIVTEHRVSAVWSPNFAYRLLAGVAEQIPPDGRVDLSSIRFCLNGGEAVSAGDCARFERSLGRLGMPARTFAPAWGMAETCSGVLYSPRYDPTADTSLTVSVGFPLPGAEVRISAASDVAEEGVGHLEVRGSMVLEGYLVGGDLTGSADGWFRTGDLARIDADGVHIVGRDGTRIVANGVTFNSADLEGEIEQVDGVVPGTAVVTSYRARPAERDEIAVFCSVDGEVAAVCADVRRRVEKIIGIPVDHVLDVPAAAIERTSIGKVRKGKLVDRFIDPDPARLWELAWTPAAAVPGTRRSRRAEGPVILRGPGLVHSAVSDYHPHQLHDLLEHWHHAVEPDRLRGRDVCVVIEAHEGRAERLPRSHPVAAFLRARAHGAGARSVRTIWAHPVVEQRTLEDVLDDELAQGTTADLFVGPRGDLWRRLRVPVPAERDSSRADHFVLVGGTGRLGEALGAELSLRGARVTLVGRPARGRSGTAEGIDRIGVDLNSAAAVRELVDELGWNAGERTQVVHLAGAPRPAPEDRVERLVGPKTDGVRAAVELAHCLDAHLTIVSSVNAHLGGTGVEFYAAACAASEIIAERAAAVPRTTVSVTSVREARQTGEADVAVAKALGLEEVSVMDLAACLVAGPTRSVLLGVGEHTPLVAERAGDPATPASAAASADREAPDLAGWPPAAVELAHVVRPLLGPDVLGLGRSWFEMGLTSVDMPNLARVVTEHTGHTVGVLELMRYPTLAALADHIETSQNRSGG</sequence>
<dbReference type="Pfam" id="PF08659">
    <property type="entry name" value="KR"/>
    <property type="match status" value="1"/>
</dbReference>
<dbReference type="InterPro" id="IPR057326">
    <property type="entry name" value="KR_dom"/>
</dbReference>
<dbReference type="InterPro" id="IPR013968">
    <property type="entry name" value="PKS_KR"/>
</dbReference>
<keyword evidence="1" id="KW-0596">Phosphopantetheine</keyword>
<dbReference type="PROSITE" id="PS50075">
    <property type="entry name" value="CARRIER"/>
    <property type="match status" value="1"/>
</dbReference>
<dbReference type="InterPro" id="IPR042099">
    <property type="entry name" value="ANL_N_sf"/>
</dbReference>
<dbReference type="STRING" id="1962155.B1813_00615"/>
<dbReference type="Gene3D" id="3.30.300.30">
    <property type="match status" value="1"/>
</dbReference>
<feature type="region of interest" description="Disordered" evidence="3">
    <location>
        <begin position="920"/>
        <end position="939"/>
    </location>
</feature>
<evidence type="ECO:0000256" key="2">
    <source>
        <dbReference type="ARBA" id="ARBA00022553"/>
    </source>
</evidence>
<dbReference type="Pfam" id="PF00550">
    <property type="entry name" value="PP-binding"/>
    <property type="match status" value="1"/>
</dbReference>
<dbReference type="InterPro" id="IPR009081">
    <property type="entry name" value="PP-bd_ACP"/>
</dbReference>
<dbReference type="Proteomes" id="UP000192591">
    <property type="component" value="Unassembled WGS sequence"/>
</dbReference>
<evidence type="ECO:0000256" key="1">
    <source>
        <dbReference type="ARBA" id="ARBA00022450"/>
    </source>
</evidence>
<dbReference type="InterPro" id="IPR045851">
    <property type="entry name" value="AMP-bd_C_sf"/>
</dbReference>
<reference evidence="5 6" key="1">
    <citation type="submission" date="2017-02" db="EMBL/GenBank/DDBJ databases">
        <title>Draft genome of Saccharomonospora sp. 154.</title>
        <authorList>
            <person name="Alonso-Carmona G.S."/>
            <person name="De La Haba R."/>
            <person name="Vera-Gargallo B."/>
            <person name="Sandoval-Trujillo A.H."/>
            <person name="Ramirez-Duran N."/>
            <person name="Ventosa A."/>
        </authorList>
    </citation>
    <scope>NUCLEOTIDE SEQUENCE [LARGE SCALE GENOMIC DNA]</scope>
    <source>
        <strain evidence="5 6">LRS4.154</strain>
    </source>
</reference>
<name>A0A1V9AC44_SACPI</name>
<evidence type="ECO:0000313" key="6">
    <source>
        <dbReference type="Proteomes" id="UP000192591"/>
    </source>
</evidence>
<dbReference type="Pfam" id="PF00501">
    <property type="entry name" value="AMP-binding"/>
    <property type="match status" value="1"/>
</dbReference>
<dbReference type="SUPFAM" id="SSF47336">
    <property type="entry name" value="ACP-like"/>
    <property type="match status" value="1"/>
</dbReference>
<evidence type="ECO:0000256" key="3">
    <source>
        <dbReference type="SAM" id="MobiDB-lite"/>
    </source>
</evidence>
<evidence type="ECO:0000259" key="4">
    <source>
        <dbReference type="PROSITE" id="PS50075"/>
    </source>
</evidence>
<dbReference type="RefSeq" id="WP_081190093.1">
    <property type="nucleotide sequence ID" value="NZ_MWIH01000002.1"/>
</dbReference>
<comment type="caution">
    <text evidence="5">The sequence shown here is derived from an EMBL/GenBank/DDBJ whole genome shotgun (WGS) entry which is preliminary data.</text>
</comment>
<evidence type="ECO:0000313" key="5">
    <source>
        <dbReference type="EMBL" id="OQO94650.1"/>
    </source>
</evidence>